<proteinExistence type="inferred from homology"/>
<evidence type="ECO:0000259" key="8">
    <source>
        <dbReference type="PROSITE" id="PS50850"/>
    </source>
</evidence>
<dbReference type="GeneID" id="34582499"/>
<dbReference type="RefSeq" id="XP_022482382.1">
    <property type="nucleotide sequence ID" value="XM_022637765.1"/>
</dbReference>
<dbReference type="PANTHER" id="PTHR43791">
    <property type="entry name" value="PERMEASE-RELATED"/>
    <property type="match status" value="1"/>
</dbReference>
<feature type="transmembrane region" description="Helical" evidence="7">
    <location>
        <begin position="132"/>
        <end position="151"/>
    </location>
</feature>
<dbReference type="SUPFAM" id="SSF103473">
    <property type="entry name" value="MFS general substrate transporter"/>
    <property type="match status" value="1"/>
</dbReference>
<dbReference type="InterPro" id="IPR011701">
    <property type="entry name" value="MFS"/>
</dbReference>
<name>A0A1F5L141_PENAI</name>
<dbReference type="Gene3D" id="1.20.1250.20">
    <property type="entry name" value="MFS general substrate transporter like domains"/>
    <property type="match status" value="2"/>
</dbReference>
<dbReference type="AlphaFoldDB" id="A0A1F5L141"/>
<feature type="transmembrane region" description="Helical" evidence="7">
    <location>
        <begin position="396"/>
        <end position="416"/>
    </location>
</feature>
<evidence type="ECO:0000256" key="1">
    <source>
        <dbReference type="ARBA" id="ARBA00004141"/>
    </source>
</evidence>
<comment type="subcellular location">
    <subcellularLocation>
        <location evidence="1">Membrane</location>
        <topology evidence="1">Multi-pass membrane protein</topology>
    </subcellularLocation>
</comment>
<dbReference type="EMBL" id="LXJU01000090">
    <property type="protein sequence ID" value="OGE46915.1"/>
    <property type="molecule type" value="Genomic_DNA"/>
</dbReference>
<dbReference type="FunFam" id="1.20.1250.20:FF:000013">
    <property type="entry name" value="MFS general substrate transporter"/>
    <property type="match status" value="1"/>
</dbReference>
<evidence type="ECO:0000256" key="2">
    <source>
        <dbReference type="ARBA" id="ARBA00008335"/>
    </source>
</evidence>
<organism evidence="9 10">
    <name type="scientific">Penicillium arizonense</name>
    <dbReference type="NCBI Taxonomy" id="1835702"/>
    <lineage>
        <taxon>Eukaryota</taxon>
        <taxon>Fungi</taxon>
        <taxon>Dikarya</taxon>
        <taxon>Ascomycota</taxon>
        <taxon>Pezizomycotina</taxon>
        <taxon>Eurotiomycetes</taxon>
        <taxon>Eurotiomycetidae</taxon>
        <taxon>Eurotiales</taxon>
        <taxon>Aspergillaceae</taxon>
        <taxon>Penicillium</taxon>
    </lineage>
</organism>
<dbReference type="OrthoDB" id="2985014at2759"/>
<evidence type="ECO:0000256" key="4">
    <source>
        <dbReference type="ARBA" id="ARBA00022692"/>
    </source>
</evidence>
<evidence type="ECO:0000256" key="3">
    <source>
        <dbReference type="ARBA" id="ARBA00022448"/>
    </source>
</evidence>
<feature type="transmembrane region" description="Helical" evidence="7">
    <location>
        <begin position="251"/>
        <end position="271"/>
    </location>
</feature>
<dbReference type="Pfam" id="PF07690">
    <property type="entry name" value="MFS_1"/>
    <property type="match status" value="1"/>
</dbReference>
<keyword evidence="10" id="KW-1185">Reference proteome</keyword>
<dbReference type="GO" id="GO:0016020">
    <property type="term" value="C:membrane"/>
    <property type="evidence" value="ECO:0007669"/>
    <property type="project" value="UniProtKB-SubCell"/>
</dbReference>
<accession>A0A1F5L141</accession>
<evidence type="ECO:0000313" key="9">
    <source>
        <dbReference type="EMBL" id="OGE46915.1"/>
    </source>
</evidence>
<keyword evidence="4 7" id="KW-0812">Transmembrane</keyword>
<feature type="domain" description="Major facilitator superfamily (MFS) profile" evidence="8">
    <location>
        <begin position="58"/>
        <end position="514"/>
    </location>
</feature>
<feature type="transmembrane region" description="Helical" evidence="7">
    <location>
        <begin position="218"/>
        <end position="239"/>
    </location>
</feature>
<keyword evidence="6 7" id="KW-0472">Membrane</keyword>
<protein>
    <recommendedName>
        <fullName evidence="8">Major facilitator superfamily (MFS) profile domain-containing protein</fullName>
    </recommendedName>
</protein>
<dbReference type="Proteomes" id="UP000177622">
    <property type="component" value="Unassembled WGS sequence"/>
</dbReference>
<keyword evidence="5 7" id="KW-1133">Transmembrane helix</keyword>
<evidence type="ECO:0000313" key="10">
    <source>
        <dbReference type="Proteomes" id="UP000177622"/>
    </source>
</evidence>
<feature type="transmembrane region" description="Helical" evidence="7">
    <location>
        <begin position="486"/>
        <end position="507"/>
    </location>
</feature>
<comment type="similarity">
    <text evidence="2">Belongs to the major facilitator superfamily.</text>
</comment>
<reference evidence="9 10" key="1">
    <citation type="journal article" date="2016" name="Sci. Rep.">
        <title>Penicillium arizonense, a new, genome sequenced fungal species, reveals a high chemical diversity in secreted metabolites.</title>
        <authorList>
            <person name="Grijseels S."/>
            <person name="Nielsen J.C."/>
            <person name="Randelovic M."/>
            <person name="Nielsen J."/>
            <person name="Nielsen K.F."/>
            <person name="Workman M."/>
            <person name="Frisvad J.C."/>
        </authorList>
    </citation>
    <scope>NUCLEOTIDE SEQUENCE [LARGE SCALE GENOMIC DNA]</scope>
    <source>
        <strain evidence="9 10">CBS 141311</strain>
    </source>
</reference>
<feature type="transmembrane region" description="Helical" evidence="7">
    <location>
        <begin position="422"/>
        <end position="443"/>
    </location>
</feature>
<feature type="transmembrane region" description="Helical" evidence="7">
    <location>
        <begin position="183"/>
        <end position="206"/>
    </location>
</feature>
<dbReference type="PROSITE" id="PS50850">
    <property type="entry name" value="MFS"/>
    <property type="match status" value="1"/>
</dbReference>
<dbReference type="InterPro" id="IPR020846">
    <property type="entry name" value="MFS_dom"/>
</dbReference>
<sequence length="547" mass="60792">MDHYIEQKSTAVIHEDVRSKTDVERPVVRENLPDGYYPQTDEERRMSRALNRKLDFILLPSLSLLYMFNGLDRGNIGNAKTQGGESPSRFFVLSASLSPICLVFNQETNTYRMLLPGFAKDIGATSNDVNDAVSLFFITFVIFQPISAAAGRLLGPKYWMPFLMAGWGALTLANAFIHGRGQLIAIRLLIGVFEAGFYPSVLFYLSTFYPRFDLATRIGIFYGQYAIAGAFSGAISYGVFKLKGNLHNWQYLFIIEGSMTILVALIALLVLPKQPGSAWFLSQEENKFAAERMRIDNERYVLSEYGATHTEGFSQRLTMRDVIETAKDWKLWTVLICNICASLPSQAFGIFLPVVVEGMGFSSNQANLMSVPPFVCGAVGLYLTTFSSDHFMERGYHAIAGLVTSLVGLIVVITVTQNISRYVALCILLAGSYITPSLTMAWLSGNTPAPGKRALVIGVNGFGNLAGVIGAQLFRSKYGPTYLVPLHATLGFIAFALLGYTAYRFTLRAVNHHRARKTSTWSELDFENERVDETRLGDKKYTFVYSL</sequence>
<evidence type="ECO:0000256" key="7">
    <source>
        <dbReference type="SAM" id="Phobius"/>
    </source>
</evidence>
<gene>
    <name evidence="9" type="ORF">PENARI_c090G09313</name>
</gene>
<comment type="caution">
    <text evidence="9">The sequence shown here is derived from an EMBL/GenBank/DDBJ whole genome shotgun (WGS) entry which is preliminary data.</text>
</comment>
<evidence type="ECO:0000256" key="5">
    <source>
        <dbReference type="ARBA" id="ARBA00022989"/>
    </source>
</evidence>
<dbReference type="GO" id="GO:0022857">
    <property type="term" value="F:transmembrane transporter activity"/>
    <property type="evidence" value="ECO:0007669"/>
    <property type="project" value="InterPro"/>
</dbReference>
<feature type="transmembrane region" description="Helical" evidence="7">
    <location>
        <begin position="329"/>
        <end position="354"/>
    </location>
</feature>
<feature type="transmembrane region" description="Helical" evidence="7">
    <location>
        <begin position="366"/>
        <end position="384"/>
    </location>
</feature>
<dbReference type="PANTHER" id="PTHR43791:SF21">
    <property type="entry name" value="MAJOR FACILITATOR SUPERFAMILY (MFS) PROFILE DOMAIN-CONTAINING PROTEIN"/>
    <property type="match status" value="1"/>
</dbReference>
<dbReference type="InterPro" id="IPR036259">
    <property type="entry name" value="MFS_trans_sf"/>
</dbReference>
<keyword evidence="3" id="KW-0813">Transport</keyword>
<evidence type="ECO:0000256" key="6">
    <source>
        <dbReference type="ARBA" id="ARBA00023136"/>
    </source>
</evidence>
<feature type="transmembrane region" description="Helical" evidence="7">
    <location>
        <begin position="158"/>
        <end position="177"/>
    </location>
</feature>
<feature type="transmembrane region" description="Helical" evidence="7">
    <location>
        <begin position="455"/>
        <end position="474"/>
    </location>
</feature>